<dbReference type="EMBL" id="KB446566">
    <property type="protein sequence ID" value="EME77326.1"/>
    <property type="molecule type" value="Genomic_DNA"/>
</dbReference>
<dbReference type="KEGG" id="pfj:MYCFIDRAFT_209322"/>
<gene>
    <name evidence="1" type="ORF">MYCFIDRAFT_209322</name>
</gene>
<dbReference type="RefSeq" id="XP_007932091.1">
    <property type="nucleotide sequence ID" value="XM_007933900.1"/>
</dbReference>
<dbReference type="VEuPathDB" id="FungiDB:MYCFIDRAFT_209322"/>
<dbReference type="AlphaFoldDB" id="M2ZYW9"/>
<dbReference type="GeneID" id="19336771"/>
<sequence>MEWIQRMDYGLFNYAKEGFDSLKGLSWLVLSRLSVVLSSFDSLRGLIDAAEVCLRASQRSSDIGVTYIVVGFIG</sequence>
<evidence type="ECO:0000313" key="1">
    <source>
        <dbReference type="EMBL" id="EME77326.1"/>
    </source>
</evidence>
<dbReference type="HOGENOM" id="CLU_2688855_0_0_1"/>
<reference evidence="1 2" key="1">
    <citation type="journal article" date="2012" name="PLoS Pathog.">
        <title>Diverse lifestyles and strategies of plant pathogenesis encoded in the genomes of eighteen Dothideomycetes fungi.</title>
        <authorList>
            <person name="Ohm R.A."/>
            <person name="Feau N."/>
            <person name="Henrissat B."/>
            <person name="Schoch C.L."/>
            <person name="Horwitz B.A."/>
            <person name="Barry K.W."/>
            <person name="Condon B.J."/>
            <person name="Copeland A.C."/>
            <person name="Dhillon B."/>
            <person name="Glaser F."/>
            <person name="Hesse C.N."/>
            <person name="Kosti I."/>
            <person name="LaButti K."/>
            <person name="Lindquist E.A."/>
            <person name="Lucas S."/>
            <person name="Salamov A.A."/>
            <person name="Bradshaw R.E."/>
            <person name="Ciuffetti L."/>
            <person name="Hamelin R.C."/>
            <person name="Kema G.H.J."/>
            <person name="Lawrence C."/>
            <person name="Scott J.A."/>
            <person name="Spatafora J.W."/>
            <person name="Turgeon B.G."/>
            <person name="de Wit P.J.G.M."/>
            <person name="Zhong S."/>
            <person name="Goodwin S.B."/>
            <person name="Grigoriev I.V."/>
        </authorList>
    </citation>
    <scope>NUCLEOTIDE SEQUENCE [LARGE SCALE GENOMIC DNA]</scope>
    <source>
        <strain evidence="1 2">CIRAD86</strain>
    </source>
</reference>
<dbReference type="Proteomes" id="UP000016932">
    <property type="component" value="Unassembled WGS sequence"/>
</dbReference>
<keyword evidence="2" id="KW-1185">Reference proteome</keyword>
<protein>
    <submittedName>
        <fullName evidence="1">Uncharacterized protein</fullName>
    </submittedName>
</protein>
<organism evidence="1 2">
    <name type="scientific">Pseudocercospora fijiensis (strain CIRAD86)</name>
    <name type="common">Black leaf streak disease fungus</name>
    <name type="synonym">Mycosphaerella fijiensis</name>
    <dbReference type="NCBI Taxonomy" id="383855"/>
    <lineage>
        <taxon>Eukaryota</taxon>
        <taxon>Fungi</taxon>
        <taxon>Dikarya</taxon>
        <taxon>Ascomycota</taxon>
        <taxon>Pezizomycotina</taxon>
        <taxon>Dothideomycetes</taxon>
        <taxon>Dothideomycetidae</taxon>
        <taxon>Mycosphaerellales</taxon>
        <taxon>Mycosphaerellaceae</taxon>
        <taxon>Pseudocercospora</taxon>
    </lineage>
</organism>
<proteinExistence type="predicted"/>
<evidence type="ECO:0000313" key="2">
    <source>
        <dbReference type="Proteomes" id="UP000016932"/>
    </source>
</evidence>
<accession>M2ZYW9</accession>
<name>M2ZYW9_PSEFD</name>